<dbReference type="GO" id="GO:0016746">
    <property type="term" value="F:acyltransferase activity"/>
    <property type="evidence" value="ECO:0007669"/>
    <property type="project" value="UniProtKB-KW"/>
</dbReference>
<dbReference type="SUPFAM" id="SSF51161">
    <property type="entry name" value="Trimeric LpxA-like enzymes"/>
    <property type="match status" value="1"/>
</dbReference>
<evidence type="ECO:0000313" key="2">
    <source>
        <dbReference type="Proteomes" id="UP000823862"/>
    </source>
</evidence>
<dbReference type="InterPro" id="IPR051159">
    <property type="entry name" value="Hexapeptide_acetyltransf"/>
</dbReference>
<organism evidence="1 2">
    <name type="scientific">Candidatus Bacteroides avicola</name>
    <dbReference type="NCBI Taxonomy" id="2838468"/>
    <lineage>
        <taxon>Bacteria</taxon>
        <taxon>Pseudomonadati</taxon>
        <taxon>Bacteroidota</taxon>
        <taxon>Bacteroidia</taxon>
        <taxon>Bacteroidales</taxon>
        <taxon>Bacteroidaceae</taxon>
        <taxon>Bacteroides</taxon>
    </lineage>
</organism>
<reference evidence="1" key="1">
    <citation type="journal article" date="2021" name="PeerJ">
        <title>Extensive microbial diversity within the chicken gut microbiome revealed by metagenomics and culture.</title>
        <authorList>
            <person name="Gilroy R."/>
            <person name="Ravi A."/>
            <person name="Getino M."/>
            <person name="Pursley I."/>
            <person name="Horton D.L."/>
            <person name="Alikhan N.F."/>
            <person name="Baker D."/>
            <person name="Gharbi K."/>
            <person name="Hall N."/>
            <person name="Watson M."/>
            <person name="Adriaenssens E.M."/>
            <person name="Foster-Nyarko E."/>
            <person name="Jarju S."/>
            <person name="Secka A."/>
            <person name="Antonio M."/>
            <person name="Oren A."/>
            <person name="Chaudhuri R.R."/>
            <person name="La Ragione R."/>
            <person name="Hildebrand F."/>
            <person name="Pallen M.J."/>
        </authorList>
    </citation>
    <scope>NUCLEOTIDE SEQUENCE</scope>
    <source>
        <strain evidence="1">ChiHjej12B11-9795</strain>
    </source>
</reference>
<protein>
    <submittedName>
        <fullName evidence="1">Acyltransferase</fullName>
    </submittedName>
</protein>
<keyword evidence="1" id="KW-0808">Transferase</keyword>
<dbReference type="Gene3D" id="2.160.10.10">
    <property type="entry name" value="Hexapeptide repeat proteins"/>
    <property type="match status" value="2"/>
</dbReference>
<proteinExistence type="predicted"/>
<dbReference type="InterPro" id="IPR011004">
    <property type="entry name" value="Trimer_LpxA-like_sf"/>
</dbReference>
<gene>
    <name evidence="1" type="ORF">H9950_02225</name>
</gene>
<dbReference type="PANTHER" id="PTHR23416:SF78">
    <property type="entry name" value="LIPOPOLYSACCHARIDE BIOSYNTHESIS O-ACETYL TRANSFERASE WBBJ-RELATED"/>
    <property type="match status" value="1"/>
</dbReference>
<dbReference type="Proteomes" id="UP000823862">
    <property type="component" value="Unassembled WGS sequence"/>
</dbReference>
<dbReference type="InterPro" id="IPR001451">
    <property type="entry name" value="Hexapep"/>
</dbReference>
<dbReference type="EMBL" id="DWZI01000012">
    <property type="protein sequence ID" value="HJA85013.1"/>
    <property type="molecule type" value="Genomic_DNA"/>
</dbReference>
<dbReference type="AlphaFoldDB" id="A0A9D2HVT5"/>
<keyword evidence="1" id="KW-0012">Acyltransferase</keyword>
<name>A0A9D2HVT5_9BACE</name>
<dbReference type="Pfam" id="PF00132">
    <property type="entry name" value="Hexapep"/>
    <property type="match status" value="1"/>
</dbReference>
<sequence>MSWISLLNKLVTRLKKEPFGFDNRIPISYLIRTLVHEGLSLVRGFLYFKKNAFVDSNVILKCKKQIHISSGLRISRCCYIDALSVDGIRLGQNVSIGKYTTIECTGTLINLGIGLKVGDNVGLGSHGFWGCAGGIEVGNDTIFGNYVSLHSENHNFKRLDDLIRRQGVSRQGIKIGSNCWIGAKVTILDGAVIGNGCVVAAGAVVRGHFPDNCVLGGVPARILKMRYE</sequence>
<comment type="caution">
    <text evidence="1">The sequence shown here is derived from an EMBL/GenBank/DDBJ whole genome shotgun (WGS) entry which is preliminary data.</text>
</comment>
<dbReference type="PANTHER" id="PTHR23416">
    <property type="entry name" value="SIALIC ACID SYNTHASE-RELATED"/>
    <property type="match status" value="1"/>
</dbReference>
<reference evidence="1" key="2">
    <citation type="submission" date="2021-04" db="EMBL/GenBank/DDBJ databases">
        <authorList>
            <person name="Gilroy R."/>
        </authorList>
    </citation>
    <scope>NUCLEOTIDE SEQUENCE</scope>
    <source>
        <strain evidence="1">ChiHjej12B11-9795</strain>
    </source>
</reference>
<accession>A0A9D2HVT5</accession>
<dbReference type="CDD" id="cd04647">
    <property type="entry name" value="LbH_MAT_like"/>
    <property type="match status" value="1"/>
</dbReference>
<evidence type="ECO:0000313" key="1">
    <source>
        <dbReference type="EMBL" id="HJA85013.1"/>
    </source>
</evidence>